<accession>A0A9Q9EKS0</accession>
<proteinExistence type="predicted"/>
<dbReference type="AlphaFoldDB" id="A0A9Q9EKS0"/>
<organism evidence="1 2">
    <name type="scientific">Septoria linicola</name>
    <dbReference type="NCBI Taxonomy" id="215465"/>
    <lineage>
        <taxon>Eukaryota</taxon>
        <taxon>Fungi</taxon>
        <taxon>Dikarya</taxon>
        <taxon>Ascomycota</taxon>
        <taxon>Pezizomycotina</taxon>
        <taxon>Dothideomycetes</taxon>
        <taxon>Dothideomycetidae</taxon>
        <taxon>Mycosphaerellales</taxon>
        <taxon>Mycosphaerellaceae</taxon>
        <taxon>Septoria</taxon>
    </lineage>
</organism>
<dbReference type="EMBL" id="CP099421">
    <property type="protein sequence ID" value="USW52668.1"/>
    <property type="molecule type" value="Genomic_DNA"/>
</dbReference>
<name>A0A9Q9EKS0_9PEZI</name>
<evidence type="ECO:0000313" key="1">
    <source>
        <dbReference type="EMBL" id="USW52668.1"/>
    </source>
</evidence>
<keyword evidence="2" id="KW-1185">Reference proteome</keyword>
<gene>
    <name evidence="1" type="ORF">Slin15195_G059870</name>
</gene>
<evidence type="ECO:0000313" key="2">
    <source>
        <dbReference type="Proteomes" id="UP001056384"/>
    </source>
</evidence>
<reference evidence="1" key="1">
    <citation type="submission" date="2022-06" db="EMBL/GenBank/DDBJ databases">
        <title>Complete genome sequences of two strains of the flax pathogen Septoria linicola.</title>
        <authorList>
            <person name="Lapalu N."/>
            <person name="Simon A."/>
            <person name="Demenou B."/>
            <person name="Paumier D."/>
            <person name="Guillot M.-P."/>
            <person name="Gout L."/>
            <person name="Valade R."/>
        </authorList>
    </citation>
    <scope>NUCLEOTIDE SEQUENCE</scope>
    <source>
        <strain evidence="1">SE15195</strain>
    </source>
</reference>
<dbReference type="Proteomes" id="UP001056384">
    <property type="component" value="Chromosome 4"/>
</dbReference>
<sequence length="99" mass="10892">MSLQEQTSHKPTATPGFGSVCPGLMTAWAPEIQKRFIEPLELLSHWTTSAARRDLESEISAPPLPHLPLFPPPDSLLWSTVVPPEVERGELLILLSTTP</sequence>
<protein>
    <submittedName>
        <fullName evidence="1">Uncharacterized protein</fullName>
    </submittedName>
</protein>